<dbReference type="CDD" id="cd06558">
    <property type="entry name" value="crotonase-like"/>
    <property type="match status" value="1"/>
</dbReference>
<evidence type="ECO:0000256" key="4">
    <source>
        <dbReference type="ARBA" id="ARBA00023239"/>
    </source>
</evidence>
<name>A0A6L9W5M7_9ACTN</name>
<dbReference type="GO" id="GO:0006635">
    <property type="term" value="P:fatty acid beta-oxidation"/>
    <property type="evidence" value="ECO:0007669"/>
    <property type="project" value="TreeGrafter"/>
</dbReference>
<dbReference type="SUPFAM" id="SSF52096">
    <property type="entry name" value="ClpP/crotonase"/>
    <property type="match status" value="1"/>
</dbReference>
<organism evidence="8 9">
    <name type="scientific">Blastococcus saxobsidens</name>
    <dbReference type="NCBI Taxonomy" id="138336"/>
    <lineage>
        <taxon>Bacteria</taxon>
        <taxon>Bacillati</taxon>
        <taxon>Actinomycetota</taxon>
        <taxon>Actinomycetes</taxon>
        <taxon>Geodermatophilales</taxon>
        <taxon>Geodermatophilaceae</taxon>
        <taxon>Blastococcus</taxon>
    </lineage>
</organism>
<dbReference type="Proteomes" id="UP000479241">
    <property type="component" value="Unassembled WGS sequence"/>
</dbReference>
<dbReference type="EMBL" id="JAAGWG010000031">
    <property type="protein sequence ID" value="NEK87396.1"/>
    <property type="molecule type" value="Genomic_DNA"/>
</dbReference>
<dbReference type="GO" id="GO:0004300">
    <property type="term" value="F:enoyl-CoA hydratase activity"/>
    <property type="evidence" value="ECO:0007669"/>
    <property type="project" value="UniProtKB-EC"/>
</dbReference>
<dbReference type="PANTHER" id="PTHR11941">
    <property type="entry name" value="ENOYL-COA HYDRATASE-RELATED"/>
    <property type="match status" value="1"/>
</dbReference>
<comment type="caution">
    <text evidence="8">The sequence shown here is derived from an EMBL/GenBank/DDBJ whole genome shotgun (WGS) entry which is preliminary data.</text>
</comment>
<evidence type="ECO:0000256" key="7">
    <source>
        <dbReference type="RuleBase" id="RU003707"/>
    </source>
</evidence>
<protein>
    <recommendedName>
        <fullName evidence="2">enoyl-CoA hydratase</fullName>
        <ecNumber evidence="2">4.2.1.17</ecNumber>
    </recommendedName>
</protein>
<evidence type="ECO:0000256" key="6">
    <source>
        <dbReference type="ARBA" id="ARBA00023717"/>
    </source>
</evidence>
<gene>
    <name evidence="8" type="ORF">GCU60_16780</name>
</gene>
<dbReference type="InterPro" id="IPR014748">
    <property type="entry name" value="Enoyl-CoA_hydra_C"/>
</dbReference>
<dbReference type="InterPro" id="IPR001753">
    <property type="entry name" value="Enoyl-CoA_hydra/iso"/>
</dbReference>
<comment type="catalytic activity">
    <reaction evidence="5">
        <text>a (3S)-3-hydroxyacyl-CoA = a (2E)-enoyl-CoA + H2O</text>
        <dbReference type="Rhea" id="RHEA:16105"/>
        <dbReference type="ChEBI" id="CHEBI:15377"/>
        <dbReference type="ChEBI" id="CHEBI:57318"/>
        <dbReference type="ChEBI" id="CHEBI:58856"/>
        <dbReference type="EC" id="4.2.1.17"/>
    </reaction>
</comment>
<sequence>MSTPEQEPAVRTERVGATLVVTLNRPRARNAVDSDVATRVADALEAADADRDVRCVVLTGAGDKAFSAGADLKALGRGEHPLAPGREHYGFAGFVRHPISTPVIAAVNGPALGGGTELVLASDLAVAADTATFGLPEISRGIFAAAGGVLRLPEQLPRKVAMRLILTGEPMSAEDALRWGLVNDVVPAAEVLPAALRLAEKVAGNAPLAVQASKRLALGMVDGDLPHEAAAWERNDAEIAAVGKSADAMEGIVAFLEGRAPTWTAG</sequence>
<evidence type="ECO:0000313" key="8">
    <source>
        <dbReference type="EMBL" id="NEK87396.1"/>
    </source>
</evidence>
<evidence type="ECO:0000313" key="9">
    <source>
        <dbReference type="Proteomes" id="UP000479241"/>
    </source>
</evidence>
<evidence type="ECO:0000256" key="1">
    <source>
        <dbReference type="ARBA" id="ARBA00005254"/>
    </source>
</evidence>
<dbReference type="AlphaFoldDB" id="A0A6L9W5M7"/>
<proteinExistence type="inferred from homology"/>
<dbReference type="Gene3D" id="1.10.12.10">
    <property type="entry name" value="Lyase 2-enoyl-coa Hydratase, Chain A, domain 2"/>
    <property type="match status" value="1"/>
</dbReference>
<accession>A0A6L9W5M7</accession>
<dbReference type="RefSeq" id="WP_163207312.1">
    <property type="nucleotide sequence ID" value="NZ_JAAGWG010000031.1"/>
</dbReference>
<keyword evidence="3" id="KW-0443">Lipid metabolism</keyword>
<dbReference type="InterPro" id="IPR018376">
    <property type="entry name" value="Enoyl-CoA_hyd/isom_CS"/>
</dbReference>
<dbReference type="PROSITE" id="PS00166">
    <property type="entry name" value="ENOYL_COA_HYDRATASE"/>
    <property type="match status" value="1"/>
</dbReference>
<dbReference type="Gene3D" id="3.90.226.10">
    <property type="entry name" value="2-enoyl-CoA Hydratase, Chain A, domain 1"/>
    <property type="match status" value="1"/>
</dbReference>
<dbReference type="EC" id="4.2.1.17" evidence="2"/>
<evidence type="ECO:0000256" key="2">
    <source>
        <dbReference type="ARBA" id="ARBA00012076"/>
    </source>
</evidence>
<reference evidence="8 9" key="1">
    <citation type="submission" date="2019-12" db="EMBL/GenBank/DDBJ databases">
        <title>the WGS of Blastococcus saxobsidens 67B17.</title>
        <authorList>
            <person name="Jiang Z."/>
        </authorList>
    </citation>
    <scope>NUCLEOTIDE SEQUENCE [LARGE SCALE GENOMIC DNA]</scope>
    <source>
        <strain evidence="8 9">67B17</strain>
    </source>
</reference>
<dbReference type="PANTHER" id="PTHR11941:SF169">
    <property type="entry name" value="(7AS)-7A-METHYL-1,5-DIOXO-2,3,5,6,7,7A-HEXAHYDRO-1H-INDENE-CARBOXYL-COA HYDROLASE"/>
    <property type="match status" value="1"/>
</dbReference>
<dbReference type="Pfam" id="PF00378">
    <property type="entry name" value="ECH_1"/>
    <property type="match status" value="1"/>
</dbReference>
<keyword evidence="4" id="KW-0456">Lyase</keyword>
<dbReference type="FunFam" id="3.90.226.10:FF:000009">
    <property type="entry name" value="Carnitinyl-CoA dehydratase"/>
    <property type="match status" value="1"/>
</dbReference>
<evidence type="ECO:0000256" key="5">
    <source>
        <dbReference type="ARBA" id="ARBA00023709"/>
    </source>
</evidence>
<dbReference type="NCBIfam" id="NF006100">
    <property type="entry name" value="PRK08252.1"/>
    <property type="match status" value="1"/>
</dbReference>
<comment type="catalytic activity">
    <reaction evidence="6">
        <text>a 4-saturated-(3S)-3-hydroxyacyl-CoA = a (3E)-enoyl-CoA + H2O</text>
        <dbReference type="Rhea" id="RHEA:20724"/>
        <dbReference type="ChEBI" id="CHEBI:15377"/>
        <dbReference type="ChEBI" id="CHEBI:58521"/>
        <dbReference type="ChEBI" id="CHEBI:137480"/>
        <dbReference type="EC" id="4.2.1.17"/>
    </reaction>
</comment>
<comment type="similarity">
    <text evidence="1 7">Belongs to the enoyl-CoA hydratase/isomerase family.</text>
</comment>
<evidence type="ECO:0000256" key="3">
    <source>
        <dbReference type="ARBA" id="ARBA00023098"/>
    </source>
</evidence>
<dbReference type="InterPro" id="IPR029045">
    <property type="entry name" value="ClpP/crotonase-like_dom_sf"/>
</dbReference>